<feature type="transmembrane region" description="Helical" evidence="7">
    <location>
        <begin position="516"/>
        <end position="533"/>
    </location>
</feature>
<dbReference type="Gene3D" id="1.10.405.10">
    <property type="entry name" value="Guanine Nucleotide Dissociation Inhibitor, domain 1"/>
    <property type="match status" value="1"/>
</dbReference>
<comment type="cofactor">
    <cofactor evidence="1 7">
        <name>FAD</name>
        <dbReference type="ChEBI" id="CHEBI:57692"/>
    </cofactor>
</comment>
<name>A0AAE1G862_PETCI</name>
<dbReference type="InterPro" id="IPR001613">
    <property type="entry name" value="Flavin_amine_oxidase"/>
</dbReference>
<dbReference type="GO" id="GO:0005741">
    <property type="term" value="C:mitochondrial outer membrane"/>
    <property type="evidence" value="ECO:0007669"/>
    <property type="project" value="UniProtKB-SubCell"/>
</dbReference>
<feature type="binding site" evidence="6">
    <location>
        <position position="250"/>
    </location>
    <ligand>
        <name>FAD</name>
        <dbReference type="ChEBI" id="CHEBI:57692"/>
    </ligand>
</feature>
<feature type="binding site" evidence="6">
    <location>
        <position position="370"/>
    </location>
    <ligand>
        <name>substrate</name>
    </ligand>
</feature>
<keyword evidence="7" id="KW-0812">Transmembrane</keyword>
<evidence type="ECO:0000256" key="2">
    <source>
        <dbReference type="ARBA" id="ARBA00004362"/>
    </source>
</evidence>
<evidence type="ECO:0000256" key="4">
    <source>
        <dbReference type="ARBA" id="ARBA00023002"/>
    </source>
</evidence>
<evidence type="ECO:0000313" key="10">
    <source>
        <dbReference type="Proteomes" id="UP001286313"/>
    </source>
</evidence>
<feature type="binding site" evidence="6">
    <location>
        <position position="452"/>
    </location>
    <ligand>
        <name>FAD</name>
        <dbReference type="ChEBI" id="CHEBI:57692"/>
    </ligand>
</feature>
<keyword evidence="7" id="KW-0472">Membrane</keyword>
<organism evidence="9 10">
    <name type="scientific">Petrolisthes cinctipes</name>
    <name type="common">Flat porcelain crab</name>
    <dbReference type="NCBI Taxonomy" id="88211"/>
    <lineage>
        <taxon>Eukaryota</taxon>
        <taxon>Metazoa</taxon>
        <taxon>Ecdysozoa</taxon>
        <taxon>Arthropoda</taxon>
        <taxon>Crustacea</taxon>
        <taxon>Multicrustacea</taxon>
        <taxon>Malacostraca</taxon>
        <taxon>Eumalacostraca</taxon>
        <taxon>Eucarida</taxon>
        <taxon>Decapoda</taxon>
        <taxon>Pleocyemata</taxon>
        <taxon>Anomura</taxon>
        <taxon>Galatheoidea</taxon>
        <taxon>Porcellanidae</taxon>
        <taxon>Petrolisthes</taxon>
    </lineage>
</organism>
<feature type="binding site" evidence="6">
    <location>
        <begin position="34"/>
        <end position="35"/>
    </location>
    <ligand>
        <name>FAD</name>
        <dbReference type="ChEBI" id="CHEBI:57692"/>
    </ligand>
</feature>
<dbReference type="AlphaFoldDB" id="A0AAE1G862"/>
<proteinExistence type="inferred from homology"/>
<dbReference type="GO" id="GO:0097621">
    <property type="term" value="F:monoamine oxidase activity"/>
    <property type="evidence" value="ECO:0007669"/>
    <property type="project" value="UniProtKB-EC"/>
</dbReference>
<evidence type="ECO:0000313" key="9">
    <source>
        <dbReference type="EMBL" id="KAK3887892.1"/>
    </source>
</evidence>
<evidence type="ECO:0000256" key="5">
    <source>
        <dbReference type="ARBA" id="ARBA00048448"/>
    </source>
</evidence>
<dbReference type="GO" id="GO:0008131">
    <property type="term" value="F:primary methylamine oxidase activity"/>
    <property type="evidence" value="ECO:0007669"/>
    <property type="project" value="UniProtKB-ARBA"/>
</dbReference>
<dbReference type="SUPFAM" id="SSF51905">
    <property type="entry name" value="FAD/NAD(P)-binding domain"/>
    <property type="match status" value="1"/>
</dbReference>
<dbReference type="PANTHER" id="PTHR43563:SF14">
    <property type="entry name" value="AMINE OXIDASE"/>
    <property type="match status" value="1"/>
</dbReference>
<evidence type="ECO:0000256" key="7">
    <source>
        <dbReference type="RuleBase" id="RU362067"/>
    </source>
</evidence>
<sequence>MIYDVLVIGAGVAGLTAAHKLRALLPNASLLVLEASGRVGGRTLTEKVKVCPEDERNTNTEEEDKFDLGGQWVASGQRHVIDLLSQLDLSTFPQYTTGLKVMQLGGDTVRTYSSDIPSLGSLWALIQLQWFIWKAERLAGGTSILDPGNSHHAHQLEGETVHSFLHKSVSNVAVIQAIDVACKAAFGTDASRISLLYFLAYANAAGGVMKLFEAKRDAAQEARVKGGTQQISHILAERIGIQNLIFNQPVVEVQQSTEDGDTVTIVTKNGARYVARRVILSTPPNQLIKIKFDPPLPPYKRLACENLPMGHLTKFIVVYRKAFWREKGYSGEIVSNGGGPLGDVGGVTCGPLSVCYDATTHSGTPAIVGFIAGRQGIEWHNKTKEEREQGVIKGLCTMLGEEARQYVTYIEKIWSDEPYVGGCPVGFGVPGVTYTLPHLRLPFLRLHFAGTETATEWTGYISGAVQSGERAALEVTHALHPGTLTKEQLRGTCHDAFSLPQLGVTSWKDSRTLSDLFFVAVVVVVVIVAVVVARW</sequence>
<evidence type="ECO:0000256" key="3">
    <source>
        <dbReference type="ARBA" id="ARBA00005995"/>
    </source>
</evidence>
<dbReference type="Pfam" id="PF01593">
    <property type="entry name" value="Amino_oxidase"/>
    <property type="match status" value="1"/>
</dbReference>
<evidence type="ECO:0000256" key="1">
    <source>
        <dbReference type="ARBA" id="ARBA00001974"/>
    </source>
</evidence>
<dbReference type="EMBL" id="JAWQEG010000602">
    <property type="protein sequence ID" value="KAK3887892.1"/>
    <property type="molecule type" value="Genomic_DNA"/>
</dbReference>
<dbReference type="PANTHER" id="PTHR43563">
    <property type="entry name" value="AMINE OXIDASE"/>
    <property type="match status" value="1"/>
</dbReference>
<dbReference type="PRINTS" id="PR00757">
    <property type="entry name" value="AMINEOXDASEF"/>
</dbReference>
<dbReference type="InterPro" id="IPR050703">
    <property type="entry name" value="Flavin_MAO"/>
</dbReference>
<comment type="subcellular location">
    <subcellularLocation>
        <location evidence="2">Mitochondrion outer membrane</location>
        <topology evidence="2">Single-pass type IV membrane protein</topology>
        <orientation evidence="2">Cytoplasmic side</orientation>
    </subcellularLocation>
</comment>
<comment type="similarity">
    <text evidence="3 7">Belongs to the flavin monoamine oxidase family.</text>
</comment>
<gene>
    <name evidence="9" type="ORF">Pcinc_008042</name>
</gene>
<dbReference type="Gene3D" id="3.90.660.10">
    <property type="match status" value="1"/>
</dbReference>
<keyword evidence="7" id="KW-0274">FAD</keyword>
<accession>A0AAE1G862</accession>
<evidence type="ECO:0000256" key="6">
    <source>
        <dbReference type="PIRSR" id="PIRSR601613-1"/>
    </source>
</evidence>
<comment type="caution">
    <text evidence="9">The sequence shown here is derived from an EMBL/GenBank/DDBJ whole genome shotgun (WGS) entry which is preliminary data.</text>
</comment>
<keyword evidence="4 7" id="KW-0560">Oxidoreductase</keyword>
<keyword evidence="10" id="KW-1185">Reference proteome</keyword>
<feature type="domain" description="Amine oxidase" evidence="8">
    <location>
        <begin position="12"/>
        <end position="475"/>
    </location>
</feature>
<reference evidence="9" key="1">
    <citation type="submission" date="2023-10" db="EMBL/GenBank/DDBJ databases">
        <title>Genome assemblies of two species of porcelain crab, Petrolisthes cinctipes and Petrolisthes manimaculis (Anomura: Porcellanidae).</title>
        <authorList>
            <person name="Angst P."/>
        </authorList>
    </citation>
    <scope>NUCLEOTIDE SEQUENCE</scope>
    <source>
        <strain evidence="9">PB745_01</strain>
        <tissue evidence="9">Gill</tissue>
    </source>
</reference>
<dbReference type="Gene3D" id="3.50.50.60">
    <property type="entry name" value="FAD/NAD(P)-binding domain"/>
    <property type="match status" value="1"/>
</dbReference>
<keyword evidence="7" id="KW-0285">Flavoprotein</keyword>
<dbReference type="Proteomes" id="UP001286313">
    <property type="component" value="Unassembled WGS sequence"/>
</dbReference>
<dbReference type="InterPro" id="IPR002937">
    <property type="entry name" value="Amino_oxidase"/>
</dbReference>
<protein>
    <recommendedName>
        <fullName evidence="7">Amine oxidase</fullName>
        <ecNumber evidence="7">1.4.3.-</ecNumber>
    </recommendedName>
</protein>
<dbReference type="SUPFAM" id="SSF54373">
    <property type="entry name" value="FAD-linked reductases, C-terminal domain"/>
    <property type="match status" value="1"/>
</dbReference>
<dbReference type="InterPro" id="IPR036188">
    <property type="entry name" value="FAD/NAD-bd_sf"/>
</dbReference>
<comment type="catalytic activity">
    <reaction evidence="5">
        <text>a secondary aliphatic amine + O2 + H2O = a primary amine + an aldehyde + H2O2</text>
        <dbReference type="Rhea" id="RHEA:26414"/>
        <dbReference type="ChEBI" id="CHEBI:15377"/>
        <dbReference type="ChEBI" id="CHEBI:15379"/>
        <dbReference type="ChEBI" id="CHEBI:16240"/>
        <dbReference type="ChEBI" id="CHEBI:17478"/>
        <dbReference type="ChEBI" id="CHEBI:58855"/>
        <dbReference type="ChEBI" id="CHEBI:65296"/>
        <dbReference type="EC" id="1.4.3.4"/>
    </reaction>
</comment>
<keyword evidence="7" id="KW-1133">Transmembrane helix</keyword>
<evidence type="ECO:0000259" key="8">
    <source>
        <dbReference type="Pfam" id="PF01593"/>
    </source>
</evidence>
<dbReference type="EC" id="1.4.3.-" evidence="7"/>